<feature type="compositionally biased region" description="Low complexity" evidence="1">
    <location>
        <begin position="457"/>
        <end position="469"/>
    </location>
</feature>
<evidence type="ECO:0000313" key="2">
    <source>
        <dbReference type="EMBL" id="CAF0969266.1"/>
    </source>
</evidence>
<dbReference type="CDD" id="cd00882">
    <property type="entry name" value="Ras_like_GTPase"/>
    <property type="match status" value="1"/>
</dbReference>
<dbReference type="Proteomes" id="UP000663879">
    <property type="component" value="Unassembled WGS sequence"/>
</dbReference>
<proteinExistence type="predicted"/>
<dbReference type="SUPFAM" id="SSF52540">
    <property type="entry name" value="P-loop containing nucleoside triphosphate hydrolases"/>
    <property type="match status" value="1"/>
</dbReference>
<feature type="compositionally biased region" description="Polar residues" evidence="1">
    <location>
        <begin position="425"/>
        <end position="438"/>
    </location>
</feature>
<evidence type="ECO:0000256" key="1">
    <source>
        <dbReference type="SAM" id="MobiDB-lite"/>
    </source>
</evidence>
<protein>
    <submittedName>
        <fullName evidence="2">Uncharacterized protein</fullName>
    </submittedName>
</protein>
<dbReference type="EMBL" id="CAJNOC010003135">
    <property type="protein sequence ID" value="CAF0969266.1"/>
    <property type="molecule type" value="Genomic_DNA"/>
</dbReference>
<accession>A0A814EH70</accession>
<dbReference type="Gene3D" id="3.40.50.300">
    <property type="entry name" value="P-loop containing nucleotide triphosphate hydrolases"/>
    <property type="match status" value="1"/>
</dbReference>
<name>A0A814EH70_9BILA</name>
<feature type="region of interest" description="Disordered" evidence="1">
    <location>
        <begin position="524"/>
        <end position="552"/>
    </location>
</feature>
<feature type="compositionally biased region" description="Acidic residues" evidence="1">
    <location>
        <begin position="525"/>
        <end position="540"/>
    </location>
</feature>
<dbReference type="AlphaFoldDB" id="A0A814EH70"/>
<organism evidence="2 3">
    <name type="scientific">Brachionus calyciflorus</name>
    <dbReference type="NCBI Taxonomy" id="104777"/>
    <lineage>
        <taxon>Eukaryota</taxon>
        <taxon>Metazoa</taxon>
        <taxon>Spiralia</taxon>
        <taxon>Gnathifera</taxon>
        <taxon>Rotifera</taxon>
        <taxon>Eurotatoria</taxon>
        <taxon>Monogononta</taxon>
        <taxon>Pseudotrocha</taxon>
        <taxon>Ploima</taxon>
        <taxon>Brachionidae</taxon>
        <taxon>Brachionus</taxon>
    </lineage>
</organism>
<feature type="compositionally biased region" description="Polar residues" evidence="1">
    <location>
        <begin position="407"/>
        <end position="417"/>
    </location>
</feature>
<dbReference type="OrthoDB" id="7416463at2759"/>
<feature type="compositionally biased region" description="Basic and acidic residues" evidence="1">
    <location>
        <begin position="440"/>
        <end position="456"/>
    </location>
</feature>
<evidence type="ECO:0000313" key="3">
    <source>
        <dbReference type="Proteomes" id="UP000663879"/>
    </source>
</evidence>
<sequence>MSDSEQGSNQQFSHLKKIPSDFKKNRSQYNFFRLIFPLYCVSRLDIFNKLLNFTYNKKKITPFRLVVDIQTQCDVYLNSLNFEDRSGFNYDQVLVFIEFPDIKPDPSVIEKQIDRMFNQDFKFEWIKSDKWQNTLKEQFRDHSLFSRGVAFSDFKEDVGFWLWAQKYAKKGSPNLNDSFFASQSEAKRRRMLETVERVRNPSAPEFHLLRPLRVLKKFNDWRDEVVQWWNEWTSQPYKQKRPQLYIYGPSDSGKSAFIKAMLSAYRHQTFVPEKGNYEWQKWDSFKYTHVIIDEADLNEYNKNIWKLAVAGEEFQSNIKYQYSKSFKCEVPMIFISNYPPPDFPGRETRLKIVKAYSTHHINDINEYLQWDFSIPEEDLPLQTQKPEFNPFDYIRFEAPAQSLIETSQPHLSKQPATASEYVPDSPQSLPRTSYSCRYSTPKDKPRTSKDVDDDSRSVSSLSSSISSASGLRKRGVPKEVYIDDVFGDLFVKIRKFPDDQKEKVSGLLSAAMDMLKSNISFIPEPDVDQDQEEDVSEEPCEPSSDKPVEKPEEILELNDSLIAEPESINNQSQIRCEDQKESEPVAFSASDFEIVNALGPKSNEISDVPLQCDFLEDLFKE</sequence>
<dbReference type="InterPro" id="IPR027417">
    <property type="entry name" value="P-loop_NTPase"/>
</dbReference>
<gene>
    <name evidence="2" type="ORF">OXX778_LOCUS14833</name>
</gene>
<feature type="region of interest" description="Disordered" evidence="1">
    <location>
        <begin position="407"/>
        <end position="469"/>
    </location>
</feature>
<reference evidence="2" key="1">
    <citation type="submission" date="2021-02" db="EMBL/GenBank/DDBJ databases">
        <authorList>
            <person name="Nowell W R."/>
        </authorList>
    </citation>
    <scope>NUCLEOTIDE SEQUENCE</scope>
    <source>
        <strain evidence="2">Ploen Becks lab</strain>
    </source>
</reference>
<feature type="compositionally biased region" description="Basic and acidic residues" evidence="1">
    <location>
        <begin position="543"/>
        <end position="552"/>
    </location>
</feature>
<keyword evidence="3" id="KW-1185">Reference proteome</keyword>
<comment type="caution">
    <text evidence="2">The sequence shown here is derived from an EMBL/GenBank/DDBJ whole genome shotgun (WGS) entry which is preliminary data.</text>
</comment>